<dbReference type="PANTHER" id="PTHR28601:SF1">
    <property type="entry name" value="COILED-COIL DOMAIN-CONTAINING PROTEIN 24"/>
    <property type="match status" value="1"/>
</dbReference>
<comment type="caution">
    <text evidence="2">The sequence shown here is derived from an EMBL/GenBank/DDBJ whole genome shotgun (WGS) entry which is preliminary data.</text>
</comment>
<dbReference type="RefSeq" id="XP_044543434.1">
    <property type="nucleotide sequence ID" value="XM_044686418.1"/>
</dbReference>
<gene>
    <name evidence="2" type="ORF">C9374_010830</name>
</gene>
<feature type="region of interest" description="Disordered" evidence="1">
    <location>
        <begin position="148"/>
        <end position="178"/>
    </location>
</feature>
<organism evidence="2 3">
    <name type="scientific">Naegleria lovaniensis</name>
    <name type="common">Amoeba</name>
    <dbReference type="NCBI Taxonomy" id="51637"/>
    <lineage>
        <taxon>Eukaryota</taxon>
        <taxon>Discoba</taxon>
        <taxon>Heterolobosea</taxon>
        <taxon>Tetramitia</taxon>
        <taxon>Eutetramitia</taxon>
        <taxon>Vahlkampfiidae</taxon>
        <taxon>Naegleria</taxon>
    </lineage>
</organism>
<evidence type="ECO:0000313" key="2">
    <source>
        <dbReference type="EMBL" id="KAG2374260.1"/>
    </source>
</evidence>
<keyword evidence="3" id="KW-1185">Reference proteome</keyword>
<evidence type="ECO:0000256" key="1">
    <source>
        <dbReference type="SAM" id="MobiDB-lite"/>
    </source>
</evidence>
<dbReference type="GeneID" id="68103284"/>
<dbReference type="PANTHER" id="PTHR28601">
    <property type="entry name" value="COILED-COIL DOMAIN-CONTAINING PROTEIN 24"/>
    <property type="match status" value="1"/>
</dbReference>
<protein>
    <submittedName>
        <fullName evidence="2">Uncharacterized protein</fullName>
    </submittedName>
</protein>
<reference evidence="2 3" key="1">
    <citation type="journal article" date="2018" name="BMC Genomics">
        <title>The genome of Naegleria lovaniensis, the basis for a comparative approach to unravel pathogenicity factors of the human pathogenic amoeba N. fowleri.</title>
        <authorList>
            <person name="Liechti N."/>
            <person name="Schurch N."/>
            <person name="Bruggmann R."/>
            <person name="Wittwer M."/>
        </authorList>
    </citation>
    <scope>NUCLEOTIDE SEQUENCE [LARGE SCALE GENOMIC DNA]</scope>
    <source>
        <strain evidence="2 3">ATCC 30569</strain>
    </source>
</reference>
<feature type="compositionally biased region" description="Low complexity" evidence="1">
    <location>
        <begin position="160"/>
        <end position="178"/>
    </location>
</feature>
<proteinExistence type="predicted"/>
<evidence type="ECO:0000313" key="3">
    <source>
        <dbReference type="Proteomes" id="UP000816034"/>
    </source>
</evidence>
<sequence length="336" mass="38575">MSRYDEGPTSSLGSDFKKQEMIWYDKFIGRVPEVRMLATKDLLWTQFCGCIKEIERDAIRRQIGEKIISENEELHCELQSLIEILYDYRGETIKSEKQVEWERMSFQGDTVFKKVKLNIQTLTEMLKKQHDMFIESDKEKQVLSFILNESRPPSRPETPRPSSLQSSHSSNTSSSSGFSAGLELSEVEKKLNFLSIEEVLCKIREAFNFEKEILQEDIEYIRELIDEEFSYNKSLQEFKVPSILDLKALENKLQEKARISTPPPERMKSTPLKPLQPPPITSSTRTATKEKKPPSRSITPSIPSTTTSTLPSRPSSTVSKLKSALRQSRELSGTNK</sequence>
<accession>A0AA88GF03</accession>
<dbReference type="EMBL" id="PYSW02000046">
    <property type="protein sequence ID" value="KAG2374260.1"/>
    <property type="molecule type" value="Genomic_DNA"/>
</dbReference>
<feature type="region of interest" description="Disordered" evidence="1">
    <location>
        <begin position="255"/>
        <end position="336"/>
    </location>
</feature>
<dbReference type="Proteomes" id="UP000816034">
    <property type="component" value="Unassembled WGS sequence"/>
</dbReference>
<name>A0AA88GF03_NAELO</name>
<dbReference type="Pfam" id="PF15669">
    <property type="entry name" value="CCDC24"/>
    <property type="match status" value="1"/>
</dbReference>
<dbReference type="AlphaFoldDB" id="A0AA88GF03"/>
<dbReference type="InterPro" id="IPR031367">
    <property type="entry name" value="CCDC24"/>
</dbReference>
<feature type="compositionally biased region" description="Low complexity" evidence="1">
    <location>
        <begin position="295"/>
        <end position="317"/>
    </location>
</feature>